<dbReference type="SUPFAM" id="SSF54523">
    <property type="entry name" value="Pili subunits"/>
    <property type="match status" value="1"/>
</dbReference>
<evidence type="ECO:0000313" key="7">
    <source>
        <dbReference type="EMBL" id="OGI91476.1"/>
    </source>
</evidence>
<evidence type="ECO:0000256" key="1">
    <source>
        <dbReference type="ARBA" id="ARBA00004167"/>
    </source>
</evidence>
<dbReference type="PANTHER" id="PTHR30093">
    <property type="entry name" value="GENERAL SECRETION PATHWAY PROTEIN G"/>
    <property type="match status" value="1"/>
</dbReference>
<evidence type="ECO:0000256" key="5">
    <source>
        <dbReference type="ARBA" id="ARBA00023136"/>
    </source>
</evidence>
<evidence type="ECO:0000256" key="4">
    <source>
        <dbReference type="ARBA" id="ARBA00022989"/>
    </source>
</evidence>
<gene>
    <name evidence="7" type="ORF">A2933_01915</name>
</gene>
<evidence type="ECO:0008006" key="9">
    <source>
        <dbReference type="Google" id="ProtNLM"/>
    </source>
</evidence>
<dbReference type="EMBL" id="MFVH01000028">
    <property type="protein sequence ID" value="OGI91476.1"/>
    <property type="molecule type" value="Genomic_DNA"/>
</dbReference>
<dbReference type="InterPro" id="IPR012902">
    <property type="entry name" value="N_methyl_site"/>
</dbReference>
<dbReference type="Proteomes" id="UP000179381">
    <property type="component" value="Unassembled WGS sequence"/>
</dbReference>
<sequence length="181" mass="19607">MRKDVKKRQQLKRGFTLIELLVVVAIIGMLSSIVLASLNGARAKARDAKKISEFRQLTISLALYFDKYGKYPNDGANVGTNPWTDNFDSMASQLKAEGFLSSIPISPIAPGSSGGASGSYLGYNYYNYGPTIPDIGGLLVTNLETVPLSTTGLSPSCRPFSVPNWCSTTSPTQFYCICNPY</sequence>
<proteinExistence type="predicted"/>
<dbReference type="PANTHER" id="PTHR30093:SF44">
    <property type="entry name" value="TYPE II SECRETION SYSTEM CORE PROTEIN G"/>
    <property type="match status" value="1"/>
</dbReference>
<keyword evidence="2" id="KW-0488">Methylation</keyword>
<accession>A0A1F6XBL6</accession>
<organism evidence="7 8">
    <name type="scientific">Candidatus Nomurabacteria bacterium RIFCSPLOWO2_01_FULL_46_18</name>
    <dbReference type="NCBI Taxonomy" id="1801783"/>
    <lineage>
        <taxon>Bacteria</taxon>
        <taxon>Candidatus Nomuraibacteriota</taxon>
    </lineage>
</organism>
<comment type="subcellular location">
    <subcellularLocation>
        <location evidence="1">Membrane</location>
        <topology evidence="1">Single-pass membrane protein</topology>
    </subcellularLocation>
</comment>
<dbReference type="AlphaFoldDB" id="A0A1F6XBL6"/>
<evidence type="ECO:0000256" key="6">
    <source>
        <dbReference type="SAM" id="Phobius"/>
    </source>
</evidence>
<dbReference type="Gene3D" id="3.30.700.10">
    <property type="entry name" value="Glycoprotein, Type 4 Pilin"/>
    <property type="match status" value="1"/>
</dbReference>
<reference evidence="7 8" key="1">
    <citation type="journal article" date="2016" name="Nat. Commun.">
        <title>Thousands of microbial genomes shed light on interconnected biogeochemical processes in an aquifer system.</title>
        <authorList>
            <person name="Anantharaman K."/>
            <person name="Brown C.T."/>
            <person name="Hug L.A."/>
            <person name="Sharon I."/>
            <person name="Castelle C.J."/>
            <person name="Probst A.J."/>
            <person name="Thomas B.C."/>
            <person name="Singh A."/>
            <person name="Wilkins M.J."/>
            <person name="Karaoz U."/>
            <person name="Brodie E.L."/>
            <person name="Williams K.H."/>
            <person name="Hubbard S.S."/>
            <person name="Banfield J.F."/>
        </authorList>
    </citation>
    <scope>NUCLEOTIDE SEQUENCE [LARGE SCALE GENOMIC DNA]</scope>
</reference>
<dbReference type="PROSITE" id="PS00409">
    <property type="entry name" value="PROKAR_NTER_METHYL"/>
    <property type="match status" value="1"/>
</dbReference>
<keyword evidence="3 6" id="KW-0812">Transmembrane</keyword>
<keyword evidence="5 6" id="KW-0472">Membrane</keyword>
<dbReference type="InterPro" id="IPR045584">
    <property type="entry name" value="Pilin-like"/>
</dbReference>
<dbReference type="Pfam" id="PF07963">
    <property type="entry name" value="N_methyl"/>
    <property type="match status" value="1"/>
</dbReference>
<name>A0A1F6XBL6_9BACT</name>
<evidence type="ECO:0000256" key="3">
    <source>
        <dbReference type="ARBA" id="ARBA00022692"/>
    </source>
</evidence>
<comment type="caution">
    <text evidence="7">The sequence shown here is derived from an EMBL/GenBank/DDBJ whole genome shotgun (WGS) entry which is preliminary data.</text>
</comment>
<dbReference type="GO" id="GO:0016020">
    <property type="term" value="C:membrane"/>
    <property type="evidence" value="ECO:0007669"/>
    <property type="project" value="UniProtKB-SubCell"/>
</dbReference>
<evidence type="ECO:0000313" key="8">
    <source>
        <dbReference type="Proteomes" id="UP000179381"/>
    </source>
</evidence>
<dbReference type="NCBIfam" id="TIGR02532">
    <property type="entry name" value="IV_pilin_GFxxxE"/>
    <property type="match status" value="1"/>
</dbReference>
<keyword evidence="4 6" id="KW-1133">Transmembrane helix</keyword>
<protein>
    <recommendedName>
        <fullName evidence="9">Type II secretion system protein GspG C-terminal domain-containing protein</fullName>
    </recommendedName>
</protein>
<evidence type="ECO:0000256" key="2">
    <source>
        <dbReference type="ARBA" id="ARBA00022481"/>
    </source>
</evidence>
<feature type="transmembrane region" description="Helical" evidence="6">
    <location>
        <begin position="20"/>
        <end position="38"/>
    </location>
</feature>